<feature type="region of interest" description="Disordered" evidence="1">
    <location>
        <begin position="298"/>
        <end position="344"/>
    </location>
</feature>
<reference evidence="2" key="1">
    <citation type="journal article" date="2020" name="Stud. Mycol.">
        <title>101 Dothideomycetes genomes: a test case for predicting lifestyles and emergence of pathogens.</title>
        <authorList>
            <person name="Haridas S."/>
            <person name="Albert R."/>
            <person name="Binder M."/>
            <person name="Bloem J."/>
            <person name="Labutti K."/>
            <person name="Salamov A."/>
            <person name="Andreopoulos B."/>
            <person name="Baker S."/>
            <person name="Barry K."/>
            <person name="Bills G."/>
            <person name="Bluhm B."/>
            <person name="Cannon C."/>
            <person name="Castanera R."/>
            <person name="Culley D."/>
            <person name="Daum C."/>
            <person name="Ezra D."/>
            <person name="Gonzalez J."/>
            <person name="Henrissat B."/>
            <person name="Kuo A."/>
            <person name="Liang C."/>
            <person name="Lipzen A."/>
            <person name="Lutzoni F."/>
            <person name="Magnuson J."/>
            <person name="Mondo S."/>
            <person name="Nolan M."/>
            <person name="Ohm R."/>
            <person name="Pangilinan J."/>
            <person name="Park H.-J."/>
            <person name="Ramirez L."/>
            <person name="Alfaro M."/>
            <person name="Sun H."/>
            <person name="Tritt A."/>
            <person name="Yoshinaga Y."/>
            <person name="Zwiers L.-H."/>
            <person name="Turgeon B."/>
            <person name="Goodwin S."/>
            <person name="Spatafora J."/>
            <person name="Crous P."/>
            <person name="Grigoriev I."/>
        </authorList>
    </citation>
    <scope>NUCLEOTIDE SEQUENCE</scope>
    <source>
        <strain evidence="2">CBS 122681</strain>
    </source>
</reference>
<evidence type="ECO:0000256" key="1">
    <source>
        <dbReference type="SAM" id="MobiDB-lite"/>
    </source>
</evidence>
<name>A0A6A6T6P9_9PLEO</name>
<evidence type="ECO:0000313" key="3">
    <source>
        <dbReference type="Proteomes" id="UP000799324"/>
    </source>
</evidence>
<sequence>MFNRDEKDGNRSKGLKALRPLLTTLKGIERSASMDHLMEVHNAHPVKDDFICLPCQSAGAREIQEKALHVTCIAAKRVLESRYRILVNILVDSGSERESCSLSTVIATSLNLVETSLSGPRVSLSPASQLLLMEPTSPSSSVEFTTSEESTTFEEFTDPERLVRHEPVPDGTQYPILPPHELSEDVVVNLYKLHGFKTYPIVSSAQFTHEILNSITSIKRGRNSGEDLDLVKLVEEDLPSRLAKLEQQVTNRMLDERHRICFAEYEDLPDRPPIDVMAQDSWVGLVESRAMYLASFQRPQTGVASRKRKSTEGGQAARDGVAKKQMTSHARQSRRPRDQEKATQ</sequence>
<dbReference type="EMBL" id="MU004357">
    <property type="protein sequence ID" value="KAF2654891.1"/>
    <property type="molecule type" value="Genomic_DNA"/>
</dbReference>
<keyword evidence="3" id="KW-1185">Reference proteome</keyword>
<dbReference type="AlphaFoldDB" id="A0A6A6T6P9"/>
<proteinExistence type="predicted"/>
<evidence type="ECO:0000313" key="2">
    <source>
        <dbReference type="EMBL" id="KAF2654891.1"/>
    </source>
</evidence>
<feature type="compositionally biased region" description="Basic and acidic residues" evidence="1">
    <location>
        <begin position="335"/>
        <end position="344"/>
    </location>
</feature>
<dbReference type="Proteomes" id="UP000799324">
    <property type="component" value="Unassembled WGS sequence"/>
</dbReference>
<organism evidence="2 3">
    <name type="scientific">Lophiostoma macrostomum CBS 122681</name>
    <dbReference type="NCBI Taxonomy" id="1314788"/>
    <lineage>
        <taxon>Eukaryota</taxon>
        <taxon>Fungi</taxon>
        <taxon>Dikarya</taxon>
        <taxon>Ascomycota</taxon>
        <taxon>Pezizomycotina</taxon>
        <taxon>Dothideomycetes</taxon>
        <taxon>Pleosporomycetidae</taxon>
        <taxon>Pleosporales</taxon>
        <taxon>Lophiostomataceae</taxon>
        <taxon>Lophiostoma</taxon>
    </lineage>
</organism>
<accession>A0A6A6T6P9</accession>
<protein>
    <submittedName>
        <fullName evidence="2">Uncharacterized protein</fullName>
    </submittedName>
</protein>
<gene>
    <name evidence="2" type="ORF">K491DRAFT_679341</name>
</gene>